<feature type="domain" description="DM13" evidence="3">
    <location>
        <begin position="64"/>
        <end position="183"/>
    </location>
</feature>
<reference evidence="5" key="3">
    <citation type="submission" date="2016-06" db="UniProtKB">
        <authorList>
            <consortium name="WormBaseParasite"/>
        </authorList>
    </citation>
    <scope>IDENTIFICATION</scope>
</reference>
<dbReference type="InterPro" id="IPR052126">
    <property type="entry name" value="Spindle_Org/Thrombomodulin"/>
</dbReference>
<dbReference type="Proteomes" id="UP000050741">
    <property type="component" value="Unassembled WGS sequence"/>
</dbReference>
<sequence>MISHSKGVQFSDPSTLASSPSNAHHVESSSSNNHHQHHHHGHNLNSINDSPNKWVPNVYTTTFGTYIGPMRAHALDTTTTAAQPARDIGHLFAVNETVVQCVNCTFAGDVADTFFWLDHSEVPTRDGVRLPTYEFGLSPLGQIRPTKAVLLVLPDNGQRISQYRSLSLYTLNGDVSLGSVRIPENLVVPRSQLLPDELRGNRYDVQSGPIQILDTRTIKIYGFIFQGDKAPDGYFYVGRGLNVSREAGVKAPIRGRDTSELISPMNERYTGGKDIFVELPEGYDVYCVRFEVDYGHIFVRNISPMIPPYVSSPIRFDDELIAHQGDKWSMNNLLGMASQLNFTFQLGPPGGKRGYKEMGWRLTKMRNIGIPFMI</sequence>
<protein>
    <submittedName>
        <fullName evidence="5">DM13 domain-containing protein</fullName>
    </submittedName>
</protein>
<reference evidence="4" key="2">
    <citation type="submission" date="2014-05" db="EMBL/GenBank/DDBJ databases">
        <title>The genome and life-stage specific transcriptomes of Globodera pallida elucidate key aspects of plant parasitism by a cyst nematode.</title>
        <authorList>
            <person name="Cotton J.A."/>
            <person name="Lilley C.J."/>
            <person name="Jones L.M."/>
            <person name="Kikuchi T."/>
            <person name="Reid A.J."/>
            <person name="Thorpe P."/>
            <person name="Tsai I.J."/>
            <person name="Beasley H."/>
            <person name="Blok V."/>
            <person name="Cock P.J.A."/>
            <person name="Van den Akker S.E."/>
            <person name="Holroyd N."/>
            <person name="Hunt M."/>
            <person name="Mantelin S."/>
            <person name="Naghra H."/>
            <person name="Pain A."/>
            <person name="Palomares-Rius J.E."/>
            <person name="Zarowiecki M."/>
            <person name="Berriman M."/>
            <person name="Jones J.T."/>
            <person name="Urwin P.E."/>
        </authorList>
    </citation>
    <scope>NUCLEOTIDE SEQUENCE [LARGE SCALE GENOMIC DNA]</scope>
    <source>
        <strain evidence="4">Lindley</strain>
    </source>
</reference>
<proteinExistence type="predicted"/>
<evidence type="ECO:0000256" key="1">
    <source>
        <dbReference type="ARBA" id="ARBA00022737"/>
    </source>
</evidence>
<dbReference type="PANTHER" id="PTHR24036">
    <property type="entry name" value="SKELETOR-RELATED"/>
    <property type="match status" value="1"/>
</dbReference>
<accession>A0A183CJD5</accession>
<feature type="domain" description="DM13" evidence="3">
    <location>
        <begin position="191"/>
        <end position="308"/>
    </location>
</feature>
<evidence type="ECO:0000313" key="4">
    <source>
        <dbReference type="Proteomes" id="UP000050741"/>
    </source>
</evidence>
<evidence type="ECO:0000313" key="5">
    <source>
        <dbReference type="WBParaSite" id="GPLIN_001299100"/>
    </source>
</evidence>
<dbReference type="PANTHER" id="PTHR24036:SF5">
    <property type="entry name" value="THROMBOMODULIN"/>
    <property type="match status" value="1"/>
</dbReference>
<name>A0A183CJD5_GLOPA</name>
<dbReference type="Pfam" id="PF10517">
    <property type="entry name" value="DM13"/>
    <property type="match status" value="2"/>
</dbReference>
<evidence type="ECO:0000256" key="2">
    <source>
        <dbReference type="SAM" id="MobiDB-lite"/>
    </source>
</evidence>
<feature type="compositionally biased region" description="Polar residues" evidence="2">
    <location>
        <begin position="1"/>
        <end position="17"/>
    </location>
</feature>
<keyword evidence="4" id="KW-1185">Reference proteome</keyword>
<dbReference type="WBParaSite" id="GPLIN_001299100">
    <property type="protein sequence ID" value="GPLIN_001299100"/>
    <property type="gene ID" value="GPLIN_001299100"/>
</dbReference>
<feature type="region of interest" description="Disordered" evidence="2">
    <location>
        <begin position="1"/>
        <end position="51"/>
    </location>
</feature>
<reference evidence="4" key="1">
    <citation type="submission" date="2013-12" db="EMBL/GenBank/DDBJ databases">
        <authorList>
            <person name="Aslett M."/>
        </authorList>
    </citation>
    <scope>NUCLEOTIDE SEQUENCE [LARGE SCALE GENOMIC DNA]</scope>
    <source>
        <strain evidence="4">Lindley</strain>
    </source>
</reference>
<dbReference type="PROSITE" id="PS51549">
    <property type="entry name" value="DM13"/>
    <property type="match status" value="2"/>
</dbReference>
<keyword evidence="1" id="KW-0677">Repeat</keyword>
<evidence type="ECO:0000259" key="3">
    <source>
        <dbReference type="PROSITE" id="PS51549"/>
    </source>
</evidence>
<dbReference type="AlphaFoldDB" id="A0A183CJD5"/>
<dbReference type="InterPro" id="IPR019545">
    <property type="entry name" value="DM13_domain"/>
</dbReference>
<organism evidence="4 5">
    <name type="scientific">Globodera pallida</name>
    <name type="common">Potato cyst nematode worm</name>
    <name type="synonym">Heterodera pallida</name>
    <dbReference type="NCBI Taxonomy" id="36090"/>
    <lineage>
        <taxon>Eukaryota</taxon>
        <taxon>Metazoa</taxon>
        <taxon>Ecdysozoa</taxon>
        <taxon>Nematoda</taxon>
        <taxon>Chromadorea</taxon>
        <taxon>Rhabditida</taxon>
        <taxon>Tylenchina</taxon>
        <taxon>Tylenchomorpha</taxon>
        <taxon>Tylenchoidea</taxon>
        <taxon>Heteroderidae</taxon>
        <taxon>Heteroderinae</taxon>
        <taxon>Globodera</taxon>
    </lineage>
</organism>
<feature type="compositionally biased region" description="Low complexity" evidence="2">
    <location>
        <begin position="18"/>
        <end position="33"/>
    </location>
</feature>
<dbReference type="SMART" id="SM00686">
    <property type="entry name" value="DM13"/>
    <property type="match status" value="2"/>
</dbReference>